<evidence type="ECO:0000256" key="1">
    <source>
        <dbReference type="SAM" id="Phobius"/>
    </source>
</evidence>
<accession>A0ABW5NSV5</accession>
<dbReference type="InterPro" id="IPR025698">
    <property type="entry name" value="2TM_dom"/>
</dbReference>
<keyword evidence="1" id="KW-0812">Transmembrane</keyword>
<dbReference type="PANTHER" id="PTHR34220">
    <property type="entry name" value="SENSOR HISTIDINE KINASE YPDA"/>
    <property type="match status" value="1"/>
</dbReference>
<feature type="transmembrane region" description="Helical" evidence="1">
    <location>
        <begin position="405"/>
        <end position="426"/>
    </location>
</feature>
<reference evidence="5" key="1">
    <citation type="journal article" date="2019" name="Int. J. Syst. Evol. Microbiol.">
        <title>The Global Catalogue of Microorganisms (GCM) 10K type strain sequencing project: providing services to taxonomists for standard genome sequencing and annotation.</title>
        <authorList>
            <consortium name="The Broad Institute Genomics Platform"/>
            <consortium name="The Broad Institute Genome Sequencing Center for Infectious Disease"/>
            <person name="Wu L."/>
            <person name="Ma J."/>
        </authorList>
    </citation>
    <scope>NUCLEOTIDE SEQUENCE [LARGE SCALE GENOMIC DNA]</scope>
    <source>
        <strain evidence="5">KCTC 42107</strain>
    </source>
</reference>
<proteinExistence type="predicted"/>
<dbReference type="InterPro" id="IPR010559">
    <property type="entry name" value="Sig_transdc_His_kin_internal"/>
</dbReference>
<sequence length="448" mass="52397">MKKNLYKEFFKSVVIGMIIFIVLLFVAMASGRSFTWNRELLLQFLFVMLYSVTLYMANAFIFYYFDKVYNRAIMNVKRIAFGFLTSFGVSVFIMFLLRIFENVVVEGESFADFFATEKMSNYYVALIVTLIVTIIVHAFYFYKRYQEGRVKEQKLIAGAASAQFESLKNQIDPHFLFNSLNVLSSLIEENPDNAQRFTTSLSKIYRYVLEQKDKELVSVEEELSFAKTYMNLLKMRFENSIFYEVQEISNPDARVVPLSLQLLLENTIKHNVVSPLRPLHIRIFEKDGCLVVQNDLQKKEVLQDRKGVGLQNIVNRYAILTERNVMVQETAEHFTVKLPILTKQLRIMEPTHYNKEESNYLKAQKKIEDIKGFYGNLASYIVINIGLAILNFATSPDHLWFIYPALGWGIGVVIHGVNVFNYMPFLSSDWEERKMRELMDREKSKKWQ</sequence>
<feature type="transmembrane region" description="Helical" evidence="1">
    <location>
        <begin position="373"/>
        <end position="393"/>
    </location>
</feature>
<feature type="domain" description="2TM" evidence="3">
    <location>
        <begin position="362"/>
        <end position="440"/>
    </location>
</feature>
<dbReference type="PANTHER" id="PTHR34220:SF7">
    <property type="entry name" value="SENSOR HISTIDINE KINASE YPDA"/>
    <property type="match status" value="1"/>
</dbReference>
<feature type="transmembrane region" description="Helical" evidence="1">
    <location>
        <begin position="12"/>
        <end position="34"/>
    </location>
</feature>
<dbReference type="RefSeq" id="WP_379820035.1">
    <property type="nucleotide sequence ID" value="NZ_JBHUMD010000006.1"/>
</dbReference>
<evidence type="ECO:0000313" key="4">
    <source>
        <dbReference type="EMBL" id="MFD2601455.1"/>
    </source>
</evidence>
<dbReference type="InterPro" id="IPR050640">
    <property type="entry name" value="Bact_2-comp_sensor_kinase"/>
</dbReference>
<keyword evidence="5" id="KW-1185">Reference proteome</keyword>
<gene>
    <name evidence="4" type="ORF">ACFSR3_05250</name>
</gene>
<feature type="transmembrane region" description="Helical" evidence="1">
    <location>
        <begin position="120"/>
        <end position="142"/>
    </location>
</feature>
<protein>
    <submittedName>
        <fullName evidence="4">2TM domain-containing protein</fullName>
    </submittedName>
</protein>
<dbReference type="Pfam" id="PF13239">
    <property type="entry name" value="2TM"/>
    <property type="match status" value="1"/>
</dbReference>
<dbReference type="Pfam" id="PF06580">
    <property type="entry name" value="His_kinase"/>
    <property type="match status" value="1"/>
</dbReference>
<organism evidence="4 5">
    <name type="scientific">Flavobacterium suzhouense</name>
    <dbReference type="NCBI Taxonomy" id="1529638"/>
    <lineage>
        <taxon>Bacteria</taxon>
        <taxon>Pseudomonadati</taxon>
        <taxon>Bacteroidota</taxon>
        <taxon>Flavobacteriia</taxon>
        <taxon>Flavobacteriales</taxon>
        <taxon>Flavobacteriaceae</taxon>
        <taxon>Flavobacterium</taxon>
    </lineage>
</organism>
<feature type="domain" description="Signal transduction histidine kinase internal region" evidence="2">
    <location>
        <begin position="162"/>
        <end position="240"/>
    </location>
</feature>
<keyword evidence="1" id="KW-1133">Transmembrane helix</keyword>
<feature type="transmembrane region" description="Helical" evidence="1">
    <location>
        <begin position="40"/>
        <end position="66"/>
    </location>
</feature>
<evidence type="ECO:0000313" key="5">
    <source>
        <dbReference type="Proteomes" id="UP001597480"/>
    </source>
</evidence>
<name>A0ABW5NSV5_9FLAO</name>
<dbReference type="Proteomes" id="UP001597480">
    <property type="component" value="Unassembled WGS sequence"/>
</dbReference>
<feature type="transmembrane region" description="Helical" evidence="1">
    <location>
        <begin position="78"/>
        <end position="100"/>
    </location>
</feature>
<keyword evidence="1" id="KW-0472">Membrane</keyword>
<comment type="caution">
    <text evidence="4">The sequence shown here is derived from an EMBL/GenBank/DDBJ whole genome shotgun (WGS) entry which is preliminary data.</text>
</comment>
<evidence type="ECO:0000259" key="3">
    <source>
        <dbReference type="Pfam" id="PF13239"/>
    </source>
</evidence>
<dbReference type="EMBL" id="JBHUMD010000006">
    <property type="protein sequence ID" value="MFD2601455.1"/>
    <property type="molecule type" value="Genomic_DNA"/>
</dbReference>
<evidence type="ECO:0000259" key="2">
    <source>
        <dbReference type="Pfam" id="PF06580"/>
    </source>
</evidence>